<accession>A0A829YCZ5</accession>
<dbReference type="Proteomes" id="UP000445000">
    <property type="component" value="Unassembled WGS sequence"/>
</dbReference>
<evidence type="ECO:0000313" key="2">
    <source>
        <dbReference type="Proteomes" id="UP000445000"/>
    </source>
</evidence>
<evidence type="ECO:0000313" key="1">
    <source>
        <dbReference type="EMBL" id="GFE80708.1"/>
    </source>
</evidence>
<keyword evidence="2" id="KW-1185">Reference proteome</keyword>
<gene>
    <name evidence="1" type="ORF">GCM10011487_27080</name>
</gene>
<comment type="caution">
    <text evidence="1">The sequence shown here is derived from an EMBL/GenBank/DDBJ whole genome shotgun (WGS) entry which is preliminary data.</text>
</comment>
<proteinExistence type="predicted"/>
<name>A0A829YCZ5_9GAMM</name>
<dbReference type="AlphaFoldDB" id="A0A829YCZ5"/>
<sequence>MAGESCLDLRPAFAEVGKFIQSLQDYPPRSASVDFNIDEAVKALTPKVP</sequence>
<organism evidence="1 2">
    <name type="scientific">Steroidobacter agaridevorans</name>
    <dbReference type="NCBI Taxonomy" id="2695856"/>
    <lineage>
        <taxon>Bacteria</taxon>
        <taxon>Pseudomonadati</taxon>
        <taxon>Pseudomonadota</taxon>
        <taxon>Gammaproteobacteria</taxon>
        <taxon>Steroidobacterales</taxon>
        <taxon>Steroidobacteraceae</taxon>
        <taxon>Steroidobacter</taxon>
    </lineage>
</organism>
<dbReference type="EMBL" id="BLJN01000002">
    <property type="protein sequence ID" value="GFE80708.1"/>
    <property type="molecule type" value="Genomic_DNA"/>
</dbReference>
<protein>
    <submittedName>
        <fullName evidence="1">Uncharacterized protein</fullName>
    </submittedName>
</protein>
<reference evidence="2" key="1">
    <citation type="submission" date="2020-01" db="EMBL/GenBank/DDBJ databases">
        <title>'Steroidobacter agaridevorans' sp. nov., agar-degrading bacteria isolated from rhizosphere soils.</title>
        <authorList>
            <person name="Ikenaga M."/>
            <person name="Kataoka M."/>
            <person name="Murouchi A."/>
            <person name="Katsuragi S."/>
            <person name="Sakai M."/>
        </authorList>
    </citation>
    <scope>NUCLEOTIDE SEQUENCE [LARGE SCALE GENOMIC DNA]</scope>
    <source>
        <strain evidence="2">YU21-B</strain>
    </source>
</reference>